<gene>
    <name evidence="8" type="primary">hemG</name>
    <name evidence="8" type="ORF">ENK44_09440</name>
</gene>
<keyword evidence="3 6" id="KW-0274">FAD</keyword>
<sequence>MELLLTCLRISFWRNLMADKTKIAVIGAGISGLSTAYWLDKAGYEVTVFEKSARTGGSIITEKTDGFLIDLGPNSTLETSETLKNLVHDLGLEEQKVYGNEASNNRYVVRGGQLHPIPMSPGKFLKTKLFSAKAKMRLLKEPFIKPTDGTDLSLADFVRYRLGQEFLDYAINPFVAGVYAGDPARLSTAAAFPKLYALEQNYGSFIKGTIKGARERKKRKEVAKDRAKLFSFVNGMQTFTDALAKQLQGKLRLQTEIKSLIKRDSGFLLGLSQGEQSGTLIFDQVVLSVPTYALAGLLENLQPETVPKLKNIYYPPVTVVFMGFKEKDVQRELDGFGFLIPEVENRQILGSIWSSTIFPNRAPEGYVAFTTFVGGARQPQNANLDDENITDLVLRDLDDLVGLSGSPVLVKIKRWKRAIPQYAVGYTKIQHMFNQLEKKMPGLYFAGNFRRGISVGDSVLCARETVDAIVQSKE</sequence>
<dbReference type="GO" id="GO:0004729">
    <property type="term" value="F:oxygen-dependent protoporphyrinogen oxidase activity"/>
    <property type="evidence" value="ECO:0007669"/>
    <property type="project" value="UniProtKB-UniRule"/>
</dbReference>
<comment type="subcellular location">
    <subcellularLocation>
        <location evidence="6">Cytoplasm</location>
    </subcellularLocation>
</comment>
<evidence type="ECO:0000256" key="1">
    <source>
        <dbReference type="ARBA" id="ARBA00001974"/>
    </source>
</evidence>
<dbReference type="EMBL" id="DRQG01000087">
    <property type="protein sequence ID" value="HGY55914.1"/>
    <property type="molecule type" value="Genomic_DNA"/>
</dbReference>
<organism evidence="8">
    <name type="scientific">Caldithrix abyssi</name>
    <dbReference type="NCBI Taxonomy" id="187145"/>
    <lineage>
        <taxon>Bacteria</taxon>
        <taxon>Pseudomonadati</taxon>
        <taxon>Calditrichota</taxon>
        <taxon>Calditrichia</taxon>
        <taxon>Calditrichales</taxon>
        <taxon>Calditrichaceae</taxon>
        <taxon>Caldithrix</taxon>
    </lineage>
</organism>
<comment type="pathway">
    <text evidence="6">Porphyrin-containing compound metabolism; protoheme biosynthesis.</text>
</comment>
<dbReference type="GO" id="GO:0006783">
    <property type="term" value="P:heme biosynthetic process"/>
    <property type="evidence" value="ECO:0007669"/>
    <property type="project" value="UniProtKB-UniRule"/>
</dbReference>
<keyword evidence="5 6" id="KW-0350">Heme biosynthesis</keyword>
<dbReference type="InterPro" id="IPR036188">
    <property type="entry name" value="FAD/NAD-bd_sf"/>
</dbReference>
<dbReference type="PANTHER" id="PTHR42923:SF3">
    <property type="entry name" value="PROTOPORPHYRINOGEN OXIDASE"/>
    <property type="match status" value="1"/>
</dbReference>
<evidence type="ECO:0000256" key="5">
    <source>
        <dbReference type="ARBA" id="ARBA00023133"/>
    </source>
</evidence>
<dbReference type="InterPro" id="IPR004572">
    <property type="entry name" value="Protoporphyrinogen_oxidase"/>
</dbReference>
<dbReference type="InterPro" id="IPR002937">
    <property type="entry name" value="Amino_oxidase"/>
</dbReference>
<evidence type="ECO:0000256" key="3">
    <source>
        <dbReference type="ARBA" id="ARBA00022827"/>
    </source>
</evidence>
<dbReference type="EC" id="1.3.3.15" evidence="6"/>
<dbReference type="Proteomes" id="UP000885779">
    <property type="component" value="Unassembled WGS sequence"/>
</dbReference>
<comment type="caution">
    <text evidence="8">The sequence shown here is derived from an EMBL/GenBank/DDBJ whole genome shotgun (WGS) entry which is preliminary data.</text>
</comment>
<comment type="function">
    <text evidence="6">Involved in coproporphyrin-dependent heme b biosynthesis. Catalyzes the oxidation of coproporphyrinogen III to coproporphyrin III.</text>
</comment>
<dbReference type="SUPFAM" id="SSF51905">
    <property type="entry name" value="FAD/NAD(P)-binding domain"/>
    <property type="match status" value="1"/>
</dbReference>
<name>A0A7V4U2X1_CALAY</name>
<dbReference type="AlphaFoldDB" id="A0A7V4U2X1"/>
<evidence type="ECO:0000259" key="7">
    <source>
        <dbReference type="Pfam" id="PF01593"/>
    </source>
</evidence>
<evidence type="ECO:0000256" key="2">
    <source>
        <dbReference type="ARBA" id="ARBA00022630"/>
    </source>
</evidence>
<evidence type="ECO:0000313" key="8">
    <source>
        <dbReference type="EMBL" id="HGY55914.1"/>
    </source>
</evidence>
<dbReference type="Gene3D" id="3.50.50.60">
    <property type="entry name" value="FAD/NAD(P)-binding domain"/>
    <property type="match status" value="1"/>
</dbReference>
<comment type="similarity">
    <text evidence="6">Belongs to the protoporphyrinogen/coproporphyrinogen oxidase family. Coproporphyrinogen III oxidase subfamily.</text>
</comment>
<dbReference type="InterPro" id="IPR050464">
    <property type="entry name" value="Zeta_carotene_desat/Oxidored"/>
</dbReference>
<protein>
    <recommendedName>
        <fullName evidence="6">Coproporphyrinogen III oxidase</fullName>
        <ecNumber evidence="6">1.3.3.15</ecNumber>
    </recommendedName>
</protein>
<dbReference type="Gene3D" id="3.90.660.20">
    <property type="entry name" value="Protoporphyrinogen oxidase, mitochondrial, domain 2"/>
    <property type="match status" value="1"/>
</dbReference>
<dbReference type="PRINTS" id="PR00419">
    <property type="entry name" value="ADXRDTASE"/>
</dbReference>
<proteinExistence type="inferred from homology"/>
<reference evidence="8" key="1">
    <citation type="journal article" date="2020" name="mSystems">
        <title>Genome- and Community-Level Interaction Insights into Carbon Utilization and Element Cycling Functions of Hydrothermarchaeota in Hydrothermal Sediment.</title>
        <authorList>
            <person name="Zhou Z."/>
            <person name="Liu Y."/>
            <person name="Xu W."/>
            <person name="Pan J."/>
            <person name="Luo Z.H."/>
            <person name="Li M."/>
        </authorList>
    </citation>
    <scope>NUCLEOTIDE SEQUENCE [LARGE SCALE GENOMIC DNA]</scope>
    <source>
        <strain evidence="8">HyVt-577</strain>
    </source>
</reference>
<dbReference type="Gene3D" id="1.10.3110.10">
    <property type="entry name" value="protoporphyrinogen ix oxidase, domain 3"/>
    <property type="match status" value="1"/>
</dbReference>
<keyword evidence="4 6" id="KW-0560">Oxidoreductase</keyword>
<keyword evidence="6" id="KW-0963">Cytoplasm</keyword>
<comment type="catalytic activity">
    <reaction evidence="6">
        <text>coproporphyrinogen III + 3 O2 = coproporphyrin III + 3 H2O2</text>
        <dbReference type="Rhea" id="RHEA:43436"/>
        <dbReference type="ChEBI" id="CHEBI:15379"/>
        <dbReference type="ChEBI" id="CHEBI:16240"/>
        <dbReference type="ChEBI" id="CHEBI:57309"/>
        <dbReference type="ChEBI" id="CHEBI:131725"/>
        <dbReference type="EC" id="1.3.3.15"/>
    </reaction>
</comment>
<dbReference type="PANTHER" id="PTHR42923">
    <property type="entry name" value="PROTOPORPHYRINOGEN OXIDASE"/>
    <property type="match status" value="1"/>
</dbReference>
<accession>A0A7V4U2X1</accession>
<dbReference type="SUPFAM" id="SSF54373">
    <property type="entry name" value="FAD-linked reductases, C-terminal domain"/>
    <property type="match status" value="1"/>
</dbReference>
<keyword evidence="2 6" id="KW-0285">Flavoprotein</keyword>
<comment type="cofactor">
    <cofactor evidence="1 6">
        <name>FAD</name>
        <dbReference type="ChEBI" id="CHEBI:57692"/>
    </cofactor>
</comment>
<evidence type="ECO:0000256" key="6">
    <source>
        <dbReference type="RuleBase" id="RU364052"/>
    </source>
</evidence>
<feature type="domain" description="Amine oxidase" evidence="7">
    <location>
        <begin position="30"/>
        <end position="469"/>
    </location>
</feature>
<dbReference type="Pfam" id="PF01593">
    <property type="entry name" value="Amino_oxidase"/>
    <property type="match status" value="1"/>
</dbReference>
<dbReference type="UniPathway" id="UPA00252"/>
<dbReference type="NCBIfam" id="TIGR00562">
    <property type="entry name" value="proto_IX_ox"/>
    <property type="match status" value="1"/>
</dbReference>
<dbReference type="GO" id="GO:0005737">
    <property type="term" value="C:cytoplasm"/>
    <property type="evidence" value="ECO:0007669"/>
    <property type="project" value="UniProtKB-SubCell"/>
</dbReference>
<evidence type="ECO:0000256" key="4">
    <source>
        <dbReference type="ARBA" id="ARBA00023002"/>
    </source>
</evidence>